<keyword evidence="2 5" id="KW-0238">DNA-binding</keyword>
<evidence type="ECO:0000313" key="5">
    <source>
        <dbReference type="EMBL" id="OIQ78560.1"/>
    </source>
</evidence>
<feature type="domain" description="HTH marR-type" evidence="4">
    <location>
        <begin position="21"/>
        <end position="155"/>
    </location>
</feature>
<evidence type="ECO:0000256" key="2">
    <source>
        <dbReference type="ARBA" id="ARBA00023125"/>
    </source>
</evidence>
<dbReference type="EMBL" id="MLJW01001378">
    <property type="protein sequence ID" value="OIQ78560.1"/>
    <property type="molecule type" value="Genomic_DNA"/>
</dbReference>
<name>A0A1J5Q5B5_9ZZZZ</name>
<dbReference type="SUPFAM" id="SSF46785">
    <property type="entry name" value="Winged helix' DNA-binding domain"/>
    <property type="match status" value="1"/>
</dbReference>
<dbReference type="PROSITE" id="PS01117">
    <property type="entry name" value="HTH_MARR_1"/>
    <property type="match status" value="1"/>
</dbReference>
<reference evidence="5" key="1">
    <citation type="submission" date="2016-10" db="EMBL/GenBank/DDBJ databases">
        <title>Sequence of Gallionella enrichment culture.</title>
        <authorList>
            <person name="Poehlein A."/>
            <person name="Muehling M."/>
            <person name="Daniel R."/>
        </authorList>
    </citation>
    <scope>NUCLEOTIDE SEQUENCE</scope>
</reference>
<dbReference type="Pfam" id="PF01047">
    <property type="entry name" value="MarR"/>
    <property type="match status" value="1"/>
</dbReference>
<dbReference type="InterPro" id="IPR000835">
    <property type="entry name" value="HTH_MarR-typ"/>
</dbReference>
<sequence length="172" mass="18561">MGSQTSQARPESGTTPVDGGVDELVTAVLTASRVLVGVSARSLATVEDTVTLTQFRTLVVLDNHDEINLNTLAELLSVTSSTAMRMMNRLLAGDLVTRRDNPENRREVLLGLTDAGRRLVRRVTATRRAEITRIVAAMPGARRDELVLALRAFAEAANEPEPRPDSAATAGW</sequence>
<keyword evidence="1" id="KW-0805">Transcription regulation</keyword>
<dbReference type="InterPro" id="IPR023187">
    <property type="entry name" value="Tscrpt_reg_MarR-type_CS"/>
</dbReference>
<evidence type="ECO:0000256" key="1">
    <source>
        <dbReference type="ARBA" id="ARBA00023015"/>
    </source>
</evidence>
<dbReference type="PANTHER" id="PTHR33164">
    <property type="entry name" value="TRANSCRIPTIONAL REGULATOR, MARR FAMILY"/>
    <property type="match status" value="1"/>
</dbReference>
<dbReference type="PANTHER" id="PTHR33164:SF94">
    <property type="entry name" value="TRANSCRIPTIONAL REGULATORY PROTEIN-RELATED"/>
    <property type="match status" value="1"/>
</dbReference>
<proteinExistence type="predicted"/>
<dbReference type="PROSITE" id="PS50995">
    <property type="entry name" value="HTH_MARR_2"/>
    <property type="match status" value="1"/>
</dbReference>
<gene>
    <name evidence="5" type="ORF">GALL_397320</name>
</gene>
<dbReference type="Gene3D" id="1.10.10.10">
    <property type="entry name" value="Winged helix-like DNA-binding domain superfamily/Winged helix DNA-binding domain"/>
    <property type="match status" value="1"/>
</dbReference>
<comment type="caution">
    <text evidence="5">The sequence shown here is derived from an EMBL/GenBank/DDBJ whole genome shotgun (WGS) entry which is preliminary data.</text>
</comment>
<accession>A0A1J5Q5B5</accession>
<dbReference type="GO" id="GO:0003677">
    <property type="term" value="F:DNA binding"/>
    <property type="evidence" value="ECO:0007669"/>
    <property type="project" value="UniProtKB-KW"/>
</dbReference>
<dbReference type="InterPro" id="IPR036390">
    <property type="entry name" value="WH_DNA-bd_sf"/>
</dbReference>
<protein>
    <submittedName>
        <fullName evidence="5">DNA-binding transcriptional repressor MarR</fullName>
    </submittedName>
</protein>
<dbReference type="SMART" id="SM00347">
    <property type="entry name" value="HTH_MARR"/>
    <property type="match status" value="1"/>
</dbReference>
<evidence type="ECO:0000259" key="4">
    <source>
        <dbReference type="PROSITE" id="PS50995"/>
    </source>
</evidence>
<dbReference type="InterPro" id="IPR039422">
    <property type="entry name" value="MarR/SlyA-like"/>
</dbReference>
<keyword evidence="3" id="KW-0804">Transcription</keyword>
<evidence type="ECO:0000256" key="3">
    <source>
        <dbReference type="ARBA" id="ARBA00023163"/>
    </source>
</evidence>
<dbReference type="InterPro" id="IPR036388">
    <property type="entry name" value="WH-like_DNA-bd_sf"/>
</dbReference>
<dbReference type="GO" id="GO:0003700">
    <property type="term" value="F:DNA-binding transcription factor activity"/>
    <property type="evidence" value="ECO:0007669"/>
    <property type="project" value="InterPro"/>
</dbReference>
<dbReference type="GO" id="GO:0006950">
    <property type="term" value="P:response to stress"/>
    <property type="evidence" value="ECO:0007669"/>
    <property type="project" value="TreeGrafter"/>
</dbReference>
<organism evidence="5">
    <name type="scientific">mine drainage metagenome</name>
    <dbReference type="NCBI Taxonomy" id="410659"/>
    <lineage>
        <taxon>unclassified sequences</taxon>
        <taxon>metagenomes</taxon>
        <taxon>ecological metagenomes</taxon>
    </lineage>
</organism>
<dbReference type="AlphaFoldDB" id="A0A1J5Q5B5"/>